<dbReference type="InterPro" id="IPR042171">
    <property type="entry name" value="Acyl-CoA_hotdog"/>
</dbReference>
<name>A0A7W7FJX8_9MICO</name>
<dbReference type="InterPro" id="IPR049449">
    <property type="entry name" value="TesB_ACOT8-like_N"/>
</dbReference>
<reference evidence="3 4" key="1">
    <citation type="submission" date="2020-08" db="EMBL/GenBank/DDBJ databases">
        <title>Sequencing the genomes of 1000 actinobacteria strains.</title>
        <authorList>
            <person name="Klenk H.-P."/>
        </authorList>
    </citation>
    <scope>NUCLEOTIDE SEQUENCE [LARGE SCALE GENOMIC DNA]</scope>
    <source>
        <strain evidence="3 4">DSM 24947</strain>
    </source>
</reference>
<dbReference type="InterPro" id="IPR049450">
    <property type="entry name" value="ACOT8-like_C"/>
</dbReference>
<gene>
    <name evidence="3" type="ORF">BKA24_000478</name>
</gene>
<protein>
    <recommendedName>
        <fullName evidence="5">Thioesterase-like superfamily protein</fullName>
    </recommendedName>
</protein>
<dbReference type="InterPro" id="IPR029069">
    <property type="entry name" value="HotDog_dom_sf"/>
</dbReference>
<organism evidence="3 4">
    <name type="scientific">Microbacterium marinum</name>
    <dbReference type="NCBI Taxonomy" id="421115"/>
    <lineage>
        <taxon>Bacteria</taxon>
        <taxon>Bacillati</taxon>
        <taxon>Actinomycetota</taxon>
        <taxon>Actinomycetes</taxon>
        <taxon>Micrococcales</taxon>
        <taxon>Microbacteriaceae</taxon>
        <taxon>Microbacterium</taxon>
    </lineage>
</organism>
<accession>A0A7W7FJX8</accession>
<evidence type="ECO:0000313" key="4">
    <source>
        <dbReference type="Proteomes" id="UP000573729"/>
    </source>
</evidence>
<dbReference type="EMBL" id="JACHMD010000001">
    <property type="protein sequence ID" value="MBB4665769.1"/>
    <property type="molecule type" value="Genomic_DNA"/>
</dbReference>
<feature type="domain" description="Acyl-CoA thioesterase-like N-terminal HotDog" evidence="1">
    <location>
        <begin position="28"/>
        <end position="111"/>
    </location>
</feature>
<dbReference type="Gene3D" id="2.40.160.210">
    <property type="entry name" value="Acyl-CoA thioesterase, double hotdog domain"/>
    <property type="match status" value="1"/>
</dbReference>
<dbReference type="Pfam" id="PF20789">
    <property type="entry name" value="4HBT_3C"/>
    <property type="match status" value="1"/>
</dbReference>
<dbReference type="SUPFAM" id="SSF54637">
    <property type="entry name" value="Thioesterase/thiol ester dehydrase-isomerase"/>
    <property type="match status" value="1"/>
</dbReference>
<evidence type="ECO:0000259" key="1">
    <source>
        <dbReference type="Pfam" id="PF13622"/>
    </source>
</evidence>
<evidence type="ECO:0008006" key="5">
    <source>
        <dbReference type="Google" id="ProtNLM"/>
    </source>
</evidence>
<dbReference type="Pfam" id="PF13622">
    <property type="entry name" value="4HBT_3"/>
    <property type="match status" value="1"/>
</dbReference>
<evidence type="ECO:0000259" key="2">
    <source>
        <dbReference type="Pfam" id="PF20789"/>
    </source>
</evidence>
<keyword evidence="4" id="KW-1185">Reference proteome</keyword>
<comment type="caution">
    <text evidence="3">The sequence shown here is derived from an EMBL/GenBank/DDBJ whole genome shotgun (WGS) entry which is preliminary data.</text>
</comment>
<dbReference type="RefSeq" id="WP_184214711.1">
    <property type="nucleotide sequence ID" value="NZ_JACHMD010000001.1"/>
</dbReference>
<feature type="domain" description="Acyl-CoA thioesterase-like C-terminal" evidence="2">
    <location>
        <begin position="154"/>
        <end position="261"/>
    </location>
</feature>
<dbReference type="Proteomes" id="UP000573729">
    <property type="component" value="Unassembled WGS sequence"/>
</dbReference>
<evidence type="ECO:0000313" key="3">
    <source>
        <dbReference type="EMBL" id="MBB4665769.1"/>
    </source>
</evidence>
<dbReference type="AlphaFoldDB" id="A0A7W7FJX8"/>
<proteinExistence type="predicted"/>
<sequence length="265" mass="28546">MTDRAIPTAYFDRIDATRFRATSLVGGAWNIAEQHVAPPMGLLAHVIEQGHATRSPQPMQLTRLSIEILGTIPIDVVEVTTSVVRPGRSIELAEGTLSVAGRPALIARAWLQHTRDTSALVGSSLPAMPTLDDVERVNPSDQWPGAFIETVGEVRRRQEEPGRAWTWIRPDVPLLVGEPVSATARLVALVDIANGVTPRVDPRSVAFPNLDLTLHLLRPPVGEWIGFDTTVSFGATGLGLTSTVLHDLDGPIGTVAQTLTVRPHA</sequence>